<dbReference type="PANTHER" id="PTHR40388:SF1">
    <property type="entry name" value="BRYOPORIN"/>
    <property type="match status" value="1"/>
</dbReference>
<dbReference type="EMBL" id="JBJQND010000007">
    <property type="protein sequence ID" value="KAL3870180.1"/>
    <property type="molecule type" value="Genomic_DNA"/>
</dbReference>
<protein>
    <recommendedName>
        <fullName evidence="9">Conoporin</fullName>
    </recommendedName>
</protein>
<dbReference type="InterPro" id="IPR050677">
    <property type="entry name" value="Actinoporin_PFT"/>
</dbReference>
<dbReference type="Gene3D" id="2.60.270.20">
    <property type="entry name" value="Cytolysin/lectin"/>
    <property type="match status" value="1"/>
</dbReference>
<evidence type="ECO:0000256" key="5">
    <source>
        <dbReference type="ARBA" id="ARBA00023331"/>
    </source>
</evidence>
<accession>A0ABD3W9I8</accession>
<dbReference type="GO" id="GO:0042151">
    <property type="term" value="C:nematocyst"/>
    <property type="evidence" value="ECO:0007669"/>
    <property type="project" value="UniProtKB-SubCell"/>
</dbReference>
<dbReference type="GO" id="GO:0044218">
    <property type="term" value="C:other organism cell membrane"/>
    <property type="evidence" value="ECO:0007669"/>
    <property type="project" value="UniProtKB-KW"/>
</dbReference>
<dbReference type="PANTHER" id="PTHR40388">
    <property type="entry name" value="BRYOPORIN"/>
    <property type="match status" value="1"/>
</dbReference>
<evidence type="ECO:0000256" key="1">
    <source>
        <dbReference type="ARBA" id="ARBA00004175"/>
    </source>
</evidence>
<dbReference type="InterPro" id="IPR015926">
    <property type="entry name" value="Cytolysin/lectin"/>
</dbReference>
<reference evidence="7 8" key="1">
    <citation type="submission" date="2024-11" db="EMBL/GenBank/DDBJ databases">
        <title>Chromosome-level genome assembly of the freshwater bivalve Anodonta woodiana.</title>
        <authorList>
            <person name="Chen X."/>
        </authorList>
    </citation>
    <scope>NUCLEOTIDE SEQUENCE [LARGE SCALE GENOMIC DNA]</scope>
    <source>
        <strain evidence="7">MN2024</strain>
        <tissue evidence="7">Gills</tissue>
    </source>
</reference>
<evidence type="ECO:0008006" key="9">
    <source>
        <dbReference type="Google" id="ProtNLM"/>
    </source>
</evidence>
<evidence type="ECO:0000256" key="6">
    <source>
        <dbReference type="SAM" id="SignalP"/>
    </source>
</evidence>
<evidence type="ECO:0000313" key="7">
    <source>
        <dbReference type="EMBL" id="KAL3870180.1"/>
    </source>
</evidence>
<dbReference type="InterPro" id="IPR009104">
    <property type="entry name" value="Anemon_actinoporin-like"/>
</dbReference>
<keyword evidence="5" id="KW-0166">Nematocyst</keyword>
<dbReference type="AlphaFoldDB" id="A0ABD3W9I8"/>
<feature type="chain" id="PRO_5044890803" description="Conoporin" evidence="6">
    <location>
        <begin position="18"/>
        <end position="231"/>
    </location>
</feature>
<evidence type="ECO:0000256" key="2">
    <source>
        <dbReference type="ARBA" id="ARBA00004532"/>
    </source>
</evidence>
<keyword evidence="3" id="KW-1052">Target cell membrane</keyword>
<dbReference type="Proteomes" id="UP001634394">
    <property type="component" value="Unassembled WGS sequence"/>
</dbReference>
<gene>
    <name evidence="7" type="ORF">ACJMK2_038261</name>
</gene>
<proteinExistence type="predicted"/>
<evidence type="ECO:0000256" key="3">
    <source>
        <dbReference type="ARBA" id="ARBA00022537"/>
    </source>
</evidence>
<evidence type="ECO:0000256" key="4">
    <source>
        <dbReference type="ARBA" id="ARBA00023298"/>
    </source>
</evidence>
<comment type="caution">
    <text evidence="7">The sequence shown here is derived from an EMBL/GenBank/DDBJ whole genome shotgun (WGS) entry which is preliminary data.</text>
</comment>
<organism evidence="7 8">
    <name type="scientific">Sinanodonta woodiana</name>
    <name type="common">Chinese pond mussel</name>
    <name type="synonym">Anodonta woodiana</name>
    <dbReference type="NCBI Taxonomy" id="1069815"/>
    <lineage>
        <taxon>Eukaryota</taxon>
        <taxon>Metazoa</taxon>
        <taxon>Spiralia</taxon>
        <taxon>Lophotrochozoa</taxon>
        <taxon>Mollusca</taxon>
        <taxon>Bivalvia</taxon>
        <taxon>Autobranchia</taxon>
        <taxon>Heteroconchia</taxon>
        <taxon>Palaeoheterodonta</taxon>
        <taxon>Unionida</taxon>
        <taxon>Unionoidea</taxon>
        <taxon>Unionidae</taxon>
        <taxon>Unioninae</taxon>
        <taxon>Sinanodonta</taxon>
    </lineage>
</organism>
<evidence type="ECO:0000313" key="8">
    <source>
        <dbReference type="Proteomes" id="UP001634394"/>
    </source>
</evidence>
<keyword evidence="4" id="KW-1053">Target membrane</keyword>
<feature type="signal peptide" evidence="6">
    <location>
        <begin position="1"/>
        <end position="17"/>
    </location>
</feature>
<dbReference type="Pfam" id="PF06369">
    <property type="entry name" value="Anemone_cytotox"/>
    <property type="match status" value="1"/>
</dbReference>
<keyword evidence="8" id="KW-1185">Reference proteome</keyword>
<name>A0ABD3W9I8_SINWO</name>
<keyword evidence="4" id="KW-0472">Membrane</keyword>
<keyword evidence="6" id="KW-0732">Signal</keyword>
<comment type="subcellular location">
    <subcellularLocation>
        <location evidence="2">Nematocyst</location>
    </subcellularLocation>
    <subcellularLocation>
        <location evidence="1">Target cell membrane</location>
    </subcellularLocation>
</comment>
<sequence>MGIPVTVLLGYIVLATTFFNTSEQVGITAIVSAAAGAVSAGSSLTGTTLSNLMNPNFKISCGIEVENWSKFPLTQPAVRIFAGALSTPPGNILPSKKEAMVARKSSDSATGTFGTVSWLVEGQARRIVLMWAAPYDFNLFSNWLGVGITTPGVIFHAEENDWYYQMYYGRSSDSLRFNRSAFYWESSPVIYTDDLIQISGTMSTGHQAQVKITVRPLNVSDLATPIKVLLE</sequence>
<dbReference type="SUPFAM" id="SSF63724">
    <property type="entry name" value="Cytolysin/lectin"/>
    <property type="match status" value="1"/>
</dbReference>